<feature type="region of interest" description="Disordered" evidence="1">
    <location>
        <begin position="185"/>
        <end position="207"/>
    </location>
</feature>
<feature type="compositionally biased region" description="Polar residues" evidence="1">
    <location>
        <begin position="190"/>
        <end position="199"/>
    </location>
</feature>
<gene>
    <name evidence="2" type="ORF">CWATWH0003_B319</name>
</gene>
<dbReference type="GeneID" id="88769270"/>
<organism evidence="2 3">
    <name type="scientific">Crocosphaera watsonii WH 0003</name>
    <dbReference type="NCBI Taxonomy" id="423471"/>
    <lineage>
        <taxon>Bacteria</taxon>
        <taxon>Bacillati</taxon>
        <taxon>Cyanobacteriota</taxon>
        <taxon>Cyanophyceae</taxon>
        <taxon>Oscillatoriophycideae</taxon>
        <taxon>Chroococcales</taxon>
        <taxon>Aphanothecaceae</taxon>
        <taxon>Crocosphaera</taxon>
    </lineage>
</organism>
<dbReference type="EMBL" id="AESD01001114">
    <property type="protein sequence ID" value="EHJ09254.1"/>
    <property type="molecule type" value="Genomic_DNA"/>
</dbReference>
<comment type="caution">
    <text evidence="2">The sequence shown here is derived from an EMBL/GenBank/DDBJ whole genome shotgun (WGS) entry which is preliminary data.</text>
</comment>
<dbReference type="AlphaFoldDB" id="G5JEY2"/>
<evidence type="ECO:0000313" key="2">
    <source>
        <dbReference type="EMBL" id="EHJ09254.1"/>
    </source>
</evidence>
<dbReference type="PATRIC" id="fig|423471.3.peg.5585"/>
<reference evidence="2 3" key="1">
    <citation type="journal article" date="2011" name="Front. Microbiol.">
        <title>Two Strains of Crocosphaera watsonii with Highly Conserved Genomes are Distinguished by Strain-Specific Features.</title>
        <authorList>
            <person name="Bench S.R."/>
            <person name="Ilikchyan I.N."/>
            <person name="Tripp H.J."/>
            <person name="Zehr J.P."/>
        </authorList>
    </citation>
    <scope>NUCLEOTIDE SEQUENCE [LARGE SCALE GENOMIC DNA]</scope>
    <source>
        <strain evidence="2 3">WH 0003</strain>
    </source>
</reference>
<sequence>MVNIESLSNDDLILDSFVQRNSEIDLLSLNFFDKASINNLNWTDTEDNKEVICDRLKAYQRLLRLESLEPAEAMILLGNTQGDSSESPKPNFDSALAIASYNEEEFVEFSGLEAERARIIYQKATQTVQGGMIFLANAVEVDSPYFASSLAYNGESLHQSFSNLQTTSNTSIIDVPDVQLASATGEGIEGNSSISQSRPNYPEKTGG</sequence>
<proteinExistence type="predicted"/>
<evidence type="ECO:0000313" key="3">
    <source>
        <dbReference type="Proteomes" id="UP000003477"/>
    </source>
</evidence>
<evidence type="ECO:0000256" key="1">
    <source>
        <dbReference type="SAM" id="MobiDB-lite"/>
    </source>
</evidence>
<accession>G5JEY2</accession>
<dbReference type="Proteomes" id="UP000003477">
    <property type="component" value="Unassembled WGS sequence"/>
</dbReference>
<name>G5JEY2_CROWT</name>
<protein>
    <submittedName>
        <fullName evidence="2">Uncharacterized protein</fullName>
    </submittedName>
</protein>
<dbReference type="RefSeq" id="WP_007313696.1">
    <property type="nucleotide sequence ID" value="NZ_AESD01001114.1"/>
</dbReference>